<dbReference type="InterPro" id="IPR046342">
    <property type="entry name" value="CBS_dom_sf"/>
</dbReference>
<dbReference type="EMBL" id="PTJC01000005">
    <property type="protein sequence ID" value="PPK88550.1"/>
    <property type="molecule type" value="Genomic_DNA"/>
</dbReference>
<dbReference type="AlphaFoldDB" id="A0A2S6IAM6"/>
<dbReference type="GO" id="GO:0006508">
    <property type="term" value="P:proteolysis"/>
    <property type="evidence" value="ECO:0007669"/>
    <property type="project" value="UniProtKB-KW"/>
</dbReference>
<evidence type="ECO:0000313" key="14">
    <source>
        <dbReference type="EMBL" id="PPK88550.1"/>
    </source>
</evidence>
<evidence type="ECO:0000256" key="2">
    <source>
        <dbReference type="ARBA" id="ARBA00004141"/>
    </source>
</evidence>
<evidence type="ECO:0000256" key="4">
    <source>
        <dbReference type="ARBA" id="ARBA00022670"/>
    </source>
</evidence>
<keyword evidence="7" id="KW-0378">Hydrolase</keyword>
<keyword evidence="11 12" id="KW-0472">Membrane</keyword>
<keyword evidence="10" id="KW-0482">Metalloprotease</keyword>
<evidence type="ECO:0000259" key="13">
    <source>
        <dbReference type="SMART" id="SM00116"/>
    </source>
</evidence>
<comment type="caution">
    <text evidence="14">The sequence shown here is derived from an EMBL/GenBank/DDBJ whole genome shotgun (WGS) entry which is preliminary data.</text>
</comment>
<gene>
    <name evidence="14" type="ORF">CLV84_1518</name>
</gene>
<protein>
    <submittedName>
        <fullName evidence="14">Zn-dependent protease</fullName>
    </submittedName>
</protein>
<dbReference type="SUPFAM" id="SSF55486">
    <property type="entry name" value="Metalloproteases ('zincins'), catalytic domain"/>
    <property type="match status" value="1"/>
</dbReference>
<keyword evidence="6" id="KW-0479">Metal-binding</keyword>
<keyword evidence="15" id="KW-1185">Reference proteome</keyword>
<evidence type="ECO:0000256" key="6">
    <source>
        <dbReference type="ARBA" id="ARBA00022723"/>
    </source>
</evidence>
<dbReference type="InterPro" id="IPR008915">
    <property type="entry name" value="Peptidase_M50"/>
</dbReference>
<evidence type="ECO:0000256" key="10">
    <source>
        <dbReference type="ARBA" id="ARBA00023049"/>
    </source>
</evidence>
<dbReference type="Gene3D" id="3.10.580.10">
    <property type="entry name" value="CBS-domain"/>
    <property type="match status" value="1"/>
</dbReference>
<name>A0A2S6IAM6_9BACT</name>
<keyword evidence="5 12" id="KW-0812">Transmembrane</keyword>
<feature type="transmembrane region" description="Helical" evidence="12">
    <location>
        <begin position="220"/>
        <end position="239"/>
    </location>
</feature>
<comment type="cofactor">
    <cofactor evidence="1">
        <name>Zn(2+)</name>
        <dbReference type="ChEBI" id="CHEBI:29105"/>
    </cofactor>
</comment>
<feature type="transmembrane region" description="Helical" evidence="12">
    <location>
        <begin position="192"/>
        <end position="214"/>
    </location>
</feature>
<feature type="transmembrane region" description="Helical" evidence="12">
    <location>
        <begin position="152"/>
        <end position="172"/>
    </location>
</feature>
<organism evidence="14 15">
    <name type="scientific">Neolewinella xylanilytica</name>
    <dbReference type="NCBI Taxonomy" id="1514080"/>
    <lineage>
        <taxon>Bacteria</taxon>
        <taxon>Pseudomonadati</taxon>
        <taxon>Bacteroidota</taxon>
        <taxon>Saprospiria</taxon>
        <taxon>Saprospirales</taxon>
        <taxon>Lewinellaceae</taxon>
        <taxon>Neolewinella</taxon>
    </lineage>
</organism>
<keyword evidence="4 14" id="KW-0645">Protease</keyword>
<comment type="subcellular location">
    <subcellularLocation>
        <location evidence="2">Membrane</location>
        <topology evidence="2">Multi-pass membrane protein</topology>
    </subcellularLocation>
</comment>
<evidence type="ECO:0000256" key="9">
    <source>
        <dbReference type="ARBA" id="ARBA00022989"/>
    </source>
</evidence>
<dbReference type="GO" id="GO:0008237">
    <property type="term" value="F:metallopeptidase activity"/>
    <property type="evidence" value="ECO:0007669"/>
    <property type="project" value="UniProtKB-KW"/>
</dbReference>
<evidence type="ECO:0000313" key="15">
    <source>
        <dbReference type="Proteomes" id="UP000237662"/>
    </source>
</evidence>
<dbReference type="Pfam" id="PF02163">
    <property type="entry name" value="Peptidase_M50"/>
    <property type="match status" value="1"/>
</dbReference>
<dbReference type="RefSeq" id="WP_170067608.1">
    <property type="nucleotide sequence ID" value="NZ_PTJC01000005.1"/>
</dbReference>
<evidence type="ECO:0000256" key="7">
    <source>
        <dbReference type="ARBA" id="ARBA00022801"/>
    </source>
</evidence>
<comment type="similarity">
    <text evidence="3">Belongs to the peptidase M50B family.</text>
</comment>
<evidence type="ECO:0000256" key="1">
    <source>
        <dbReference type="ARBA" id="ARBA00001947"/>
    </source>
</evidence>
<dbReference type="PANTHER" id="PTHR39188:SF3">
    <property type="entry name" value="STAGE IV SPORULATION PROTEIN FB"/>
    <property type="match status" value="1"/>
</dbReference>
<feature type="transmembrane region" description="Helical" evidence="12">
    <location>
        <begin position="101"/>
        <end position="123"/>
    </location>
</feature>
<dbReference type="GO" id="GO:0016020">
    <property type="term" value="C:membrane"/>
    <property type="evidence" value="ECO:0007669"/>
    <property type="project" value="UniProtKB-SubCell"/>
</dbReference>
<dbReference type="InterPro" id="IPR000644">
    <property type="entry name" value="CBS_dom"/>
</dbReference>
<evidence type="ECO:0000256" key="11">
    <source>
        <dbReference type="ARBA" id="ARBA00023136"/>
    </source>
</evidence>
<evidence type="ECO:0000256" key="5">
    <source>
        <dbReference type="ARBA" id="ARBA00022692"/>
    </source>
</evidence>
<reference evidence="14 15" key="1">
    <citation type="submission" date="2018-02" db="EMBL/GenBank/DDBJ databases">
        <title>Genomic Encyclopedia of Archaeal and Bacterial Type Strains, Phase II (KMG-II): from individual species to whole genera.</title>
        <authorList>
            <person name="Goeker M."/>
        </authorList>
    </citation>
    <scope>NUCLEOTIDE SEQUENCE [LARGE SCALE GENOMIC DNA]</scope>
    <source>
        <strain evidence="14 15">DSM 29526</strain>
    </source>
</reference>
<accession>A0A2S6IAM6</accession>
<evidence type="ECO:0000256" key="3">
    <source>
        <dbReference type="ARBA" id="ARBA00007931"/>
    </source>
</evidence>
<dbReference type="SMART" id="SM00116">
    <property type="entry name" value="CBS"/>
    <property type="match status" value="1"/>
</dbReference>
<dbReference type="SUPFAM" id="SSF54631">
    <property type="entry name" value="CBS-domain pair"/>
    <property type="match status" value="1"/>
</dbReference>
<dbReference type="Proteomes" id="UP000237662">
    <property type="component" value="Unassembled WGS sequence"/>
</dbReference>
<dbReference type="PANTHER" id="PTHR39188">
    <property type="entry name" value="MEMBRANE-ASSOCIATED ZINC METALLOPROTEASE M50B"/>
    <property type="match status" value="1"/>
</dbReference>
<dbReference type="GO" id="GO:0046872">
    <property type="term" value="F:metal ion binding"/>
    <property type="evidence" value="ECO:0007669"/>
    <property type="project" value="UniProtKB-KW"/>
</dbReference>
<feature type="transmembrane region" description="Helical" evidence="12">
    <location>
        <begin position="16"/>
        <end position="34"/>
    </location>
</feature>
<feature type="domain" description="CBS" evidence="13">
    <location>
        <begin position="317"/>
        <end position="364"/>
    </location>
</feature>
<keyword evidence="8" id="KW-0862">Zinc</keyword>
<evidence type="ECO:0000256" key="8">
    <source>
        <dbReference type="ARBA" id="ARBA00022833"/>
    </source>
</evidence>
<keyword evidence="9 12" id="KW-1133">Transmembrane helix</keyword>
<evidence type="ECO:0000256" key="12">
    <source>
        <dbReference type="SAM" id="Phobius"/>
    </source>
</evidence>
<sequence>MFATWRIGRIFGVPTELHWSFVLVPLAILFYAYQPGFGLRWTQVQWWSGITLLLFFFVLIHELGHALTARARGIRAEKIILFPLGGGALIPDEPERTRDQVLIYAAGPLANLLVAALALLVLVGQPNGAMLIRYYLDQSSNLVVMPALAERLLGITLAVNVVLALGNLLPAYPLDGGRILRALLKRGLSDRAATVITTVMGITIGAGLIAVSYFLGDPLLGISSLFIIAFSAVELNRGWQRRRLTRSVMEEVLRPSAAGRIYVTDRVSRARAAFALTDATVLPVYNNYNELSGFVEKEVLQREGHRDHPVRYYYEAEFITARPTDNLLELTERIVEANVYGAAIYDGGEIVGFVFTEDVIRLLDRSRRRFYKRFRSPASP</sequence>
<proteinExistence type="inferred from homology"/>
<feature type="transmembrane region" description="Helical" evidence="12">
    <location>
        <begin position="46"/>
        <end position="68"/>
    </location>
</feature>